<feature type="compositionally biased region" description="Low complexity" evidence="1">
    <location>
        <begin position="1"/>
        <end position="16"/>
    </location>
</feature>
<feature type="compositionally biased region" description="Low complexity" evidence="1">
    <location>
        <begin position="637"/>
        <end position="648"/>
    </location>
</feature>
<evidence type="ECO:0000313" key="2">
    <source>
        <dbReference type="Proteomes" id="UP000492821"/>
    </source>
</evidence>
<feature type="compositionally biased region" description="Polar residues" evidence="1">
    <location>
        <begin position="24"/>
        <end position="38"/>
    </location>
</feature>
<feature type="compositionally biased region" description="Polar residues" evidence="1">
    <location>
        <begin position="607"/>
        <end position="630"/>
    </location>
</feature>
<feature type="compositionally biased region" description="Polar residues" evidence="1">
    <location>
        <begin position="202"/>
        <end position="242"/>
    </location>
</feature>
<name>A0A7E4VG85_PANRE</name>
<dbReference type="Proteomes" id="UP000492821">
    <property type="component" value="Unassembled WGS sequence"/>
</dbReference>
<feature type="region of interest" description="Disordered" evidence="1">
    <location>
        <begin position="473"/>
        <end position="494"/>
    </location>
</feature>
<sequence length="697" mass="74306">MSQGQSSNFNNNNNSNYASCRQMPLNSDSIAYNTNNNKAAYGYHPTTSRASSQFQNPQNSAGNTQQRNNYYPTASSSGNSNFPAGQGNGFASGSGGNRVLATTLSRAGPSTSSSGSYQQGQGSGSGYQGGQGSSYQPSNVDFQPGPSGSKEFQSVPSSSSSYQPIPDRIGFHSGPSGSASLQPGPSTSNYQPGPSGSALPSIPSNSVPNNGSFQPPQNSNQFPSGPSTSNTFPPASNNNPALSSMTLKKMYMNRQTGRPIDTNTMNRHLLQQYIIKKGFPIDTRYSDLKRAPSHLFTRHYLGTRTALNTSEFDKYLPKPACKAIHPHADLFLNLAVAKNYPGEELGELVFDQETLAGIARVQSLLLVGCPSFLKPNVVPEPVPLPPAPTPIPTPPVISPAKRKSSQFQAKVEEIPLDQCHGLNARQHLLLVQQQNQRPAHVLNREQNGPLFVPQQTRSFQVPTAPAVRAADEVGSNLPSNGHPSAQRSQSFATSQPSIEAIDAYVYDGTMPVQFRQANGYAETAPTVSTMQYTQVPAPQQSQSQPSVFWPSPSPSSSSSSAASTSAQTLTSPPLLSPVRGQTRSSRPIPPNMVVFDQNRPTTLRGLPNTNRSNPSAPTNPGATNGRSNMGGNAGRNLSPAKAAPAPASLRRKERTIVSTAKAIVSYYPIDENPNPIKRRRTGSPFSELNPSTVGMVP</sequence>
<feature type="compositionally biased region" description="Gly residues" evidence="1">
    <location>
        <begin position="121"/>
        <end position="132"/>
    </location>
</feature>
<evidence type="ECO:0000313" key="3">
    <source>
        <dbReference type="WBParaSite" id="Pan_g20516.t1"/>
    </source>
</evidence>
<feature type="compositionally biased region" description="Polar residues" evidence="1">
    <location>
        <begin position="45"/>
        <end position="83"/>
    </location>
</feature>
<feature type="region of interest" description="Disordered" evidence="1">
    <location>
        <begin position="667"/>
        <end position="697"/>
    </location>
</feature>
<feature type="region of interest" description="Disordered" evidence="1">
    <location>
        <begin position="533"/>
        <end position="653"/>
    </location>
</feature>
<feature type="compositionally biased region" description="Gly residues" evidence="1">
    <location>
        <begin position="86"/>
        <end position="96"/>
    </location>
</feature>
<proteinExistence type="predicted"/>
<protein>
    <submittedName>
        <fullName evidence="3">HTH OST-type domain-containing protein</fullName>
    </submittedName>
</protein>
<dbReference type="AlphaFoldDB" id="A0A7E4VG85"/>
<dbReference type="WBParaSite" id="Pan_g20516.t1">
    <property type="protein sequence ID" value="Pan_g20516.t1"/>
    <property type="gene ID" value="Pan_g20516"/>
</dbReference>
<feature type="compositionally biased region" description="Polar residues" evidence="1">
    <location>
        <begin position="683"/>
        <end position="697"/>
    </location>
</feature>
<feature type="region of interest" description="Disordered" evidence="1">
    <location>
        <begin position="1"/>
        <end position="242"/>
    </location>
</feature>
<feature type="compositionally biased region" description="Polar residues" evidence="1">
    <location>
        <begin position="476"/>
        <end position="494"/>
    </location>
</feature>
<keyword evidence="2" id="KW-1185">Reference proteome</keyword>
<organism evidence="2 3">
    <name type="scientific">Panagrellus redivivus</name>
    <name type="common">Microworm</name>
    <dbReference type="NCBI Taxonomy" id="6233"/>
    <lineage>
        <taxon>Eukaryota</taxon>
        <taxon>Metazoa</taxon>
        <taxon>Ecdysozoa</taxon>
        <taxon>Nematoda</taxon>
        <taxon>Chromadorea</taxon>
        <taxon>Rhabditida</taxon>
        <taxon>Tylenchina</taxon>
        <taxon>Panagrolaimomorpha</taxon>
        <taxon>Panagrolaimoidea</taxon>
        <taxon>Panagrolaimidae</taxon>
        <taxon>Panagrellus</taxon>
    </lineage>
</organism>
<feature type="compositionally biased region" description="Low complexity" evidence="1">
    <location>
        <begin position="533"/>
        <end position="578"/>
    </location>
</feature>
<feature type="compositionally biased region" description="Polar residues" evidence="1">
    <location>
        <begin position="175"/>
        <end position="194"/>
    </location>
</feature>
<reference evidence="2" key="1">
    <citation type="journal article" date="2013" name="Genetics">
        <title>The draft genome and transcriptome of Panagrellus redivivus are shaped by the harsh demands of a free-living lifestyle.</title>
        <authorList>
            <person name="Srinivasan J."/>
            <person name="Dillman A.R."/>
            <person name="Macchietto M.G."/>
            <person name="Heikkinen L."/>
            <person name="Lakso M."/>
            <person name="Fracchia K.M."/>
            <person name="Antoshechkin I."/>
            <person name="Mortazavi A."/>
            <person name="Wong G."/>
            <person name="Sternberg P.W."/>
        </authorList>
    </citation>
    <scope>NUCLEOTIDE SEQUENCE [LARGE SCALE GENOMIC DNA]</scope>
    <source>
        <strain evidence="2">MT8872</strain>
    </source>
</reference>
<reference evidence="3" key="2">
    <citation type="submission" date="2020-10" db="UniProtKB">
        <authorList>
            <consortium name="WormBaseParasite"/>
        </authorList>
    </citation>
    <scope>IDENTIFICATION</scope>
</reference>
<feature type="compositionally biased region" description="Polar residues" evidence="1">
    <location>
        <begin position="100"/>
        <end position="111"/>
    </location>
</feature>
<accession>A0A7E4VG85</accession>
<evidence type="ECO:0000256" key="1">
    <source>
        <dbReference type="SAM" id="MobiDB-lite"/>
    </source>
</evidence>